<dbReference type="AlphaFoldDB" id="A0A1I2GRF0"/>
<evidence type="ECO:0000256" key="1">
    <source>
        <dbReference type="SAM" id="MobiDB-lite"/>
    </source>
</evidence>
<organism evidence="2 3">
    <name type="scientific">Actinoplanes philippinensis</name>
    <dbReference type="NCBI Taxonomy" id="35752"/>
    <lineage>
        <taxon>Bacteria</taxon>
        <taxon>Bacillati</taxon>
        <taxon>Actinomycetota</taxon>
        <taxon>Actinomycetes</taxon>
        <taxon>Micromonosporales</taxon>
        <taxon>Micromonosporaceae</taxon>
        <taxon>Actinoplanes</taxon>
    </lineage>
</organism>
<proteinExistence type="predicted"/>
<dbReference type="EMBL" id="FONV01000007">
    <property type="protein sequence ID" value="SFF19818.1"/>
    <property type="molecule type" value="Genomic_DNA"/>
</dbReference>
<sequence length="259" mass="27765">MPPPSPPPTPAGRPFRAGLPPIPAGPPPTLATLAPTRVSLASTQVKSSLSLVSLPFHRATLSPRLVSPLRSRGSLSLNPAGPPSTTATPPLTSASPHRSPAISWPSRARLAPPTAKPPTSSAGPPAISVKLPDRPPQILGNPPRISGNRWEIPRSRRLRSETPPFISVHRRSASAIRVRPSASGPPTFPRIRPGRNRRPTTLRLRRSTARFRPFVPRTSSGSAQGCRRLPRVLPPGRRGPRPAESVRSGAGWYRWSPVC</sequence>
<feature type="region of interest" description="Disordered" evidence="1">
    <location>
        <begin position="69"/>
        <end position="149"/>
    </location>
</feature>
<keyword evidence="3" id="KW-1185">Reference proteome</keyword>
<gene>
    <name evidence="2" type="ORF">SAMN05421541_10787</name>
</gene>
<name>A0A1I2GRF0_9ACTN</name>
<dbReference type="Proteomes" id="UP000199645">
    <property type="component" value="Unassembled WGS sequence"/>
</dbReference>
<protein>
    <submittedName>
        <fullName evidence="2">Uncharacterized protein</fullName>
    </submittedName>
</protein>
<feature type="compositionally biased region" description="Pro residues" evidence="1">
    <location>
        <begin position="1"/>
        <end position="11"/>
    </location>
</feature>
<feature type="compositionally biased region" description="Low complexity" evidence="1">
    <location>
        <begin position="83"/>
        <end position="96"/>
    </location>
</feature>
<feature type="compositionally biased region" description="Low complexity" evidence="1">
    <location>
        <begin position="111"/>
        <end position="126"/>
    </location>
</feature>
<accession>A0A1I2GRF0</accession>
<feature type="region of interest" description="Disordered" evidence="1">
    <location>
        <begin position="179"/>
        <end position="198"/>
    </location>
</feature>
<dbReference type="STRING" id="35752.SAMN05421541_10787"/>
<evidence type="ECO:0000313" key="2">
    <source>
        <dbReference type="EMBL" id="SFF19818.1"/>
    </source>
</evidence>
<evidence type="ECO:0000313" key="3">
    <source>
        <dbReference type="Proteomes" id="UP000199645"/>
    </source>
</evidence>
<feature type="region of interest" description="Disordered" evidence="1">
    <location>
        <begin position="214"/>
        <end position="248"/>
    </location>
</feature>
<feature type="compositionally biased region" description="Pro residues" evidence="1">
    <location>
        <begin position="20"/>
        <end position="29"/>
    </location>
</feature>
<reference evidence="2 3" key="1">
    <citation type="submission" date="2016-10" db="EMBL/GenBank/DDBJ databases">
        <authorList>
            <person name="de Groot N.N."/>
        </authorList>
    </citation>
    <scope>NUCLEOTIDE SEQUENCE [LARGE SCALE GENOMIC DNA]</scope>
    <source>
        <strain evidence="2 3">DSM 43019</strain>
    </source>
</reference>
<feature type="region of interest" description="Disordered" evidence="1">
    <location>
        <begin position="1"/>
        <end position="30"/>
    </location>
</feature>